<dbReference type="AlphaFoldDB" id="A0A9W6Z058"/>
<accession>A0A9W6Z058</accession>
<evidence type="ECO:0000313" key="2">
    <source>
        <dbReference type="Proteomes" id="UP001165063"/>
    </source>
</evidence>
<keyword evidence="2" id="KW-1185">Reference proteome</keyword>
<sequence>MFHPKHFLNYTRPKLSPDSQKYVDFVTDLPIELRRLFIAFALTLIDDCHYENYQIYPDYGVFENNIDVIISYAFKNTTKTTFFESAIAFVTPTPIMDIIVKPGTKVFREDPGPQFDICLYVSVGDEFPRITWLKKNGFLHYDSLVKSIPLNFKLRNLTFSDDPNVSVFVDYLLEHFEPEQVSCVSKSKLPYLTVPQVKSMVNCECDIGEFTGQIMTSFTYDRFPFDKLKLIILHTPELNPVLDERIDFFPLLKPILDTCLTLVKRVVIYINCRSSYRIVKELSNLYGNRVDFKMRNLGYELFESDDVVANVEYGSLAGQGLIYDFDGENKCASIDKDLTIKYPTAPEIFRFSAEDPRTLCFRSQALISQKIRSLEIYPKSYNIDLKGLPNLKSLRFKGKVMDLTTLISIPPSVRVLAFEMDSKLYKKRISLPERLQSLECRFSMLKWFNFKKCSHLRHLVILFYMSHMATERSYEWKCIPKTVDNIVLSRLEPPYDC</sequence>
<comment type="caution">
    <text evidence="1">The sequence shown here is derived from an EMBL/GenBank/DDBJ whole genome shotgun (WGS) entry which is preliminary data.</text>
</comment>
<reference evidence="1" key="1">
    <citation type="submission" date="2023-04" db="EMBL/GenBank/DDBJ databases">
        <title>Ambrosiozyma monospora NBRC 1965.</title>
        <authorList>
            <person name="Ichikawa N."/>
            <person name="Sato H."/>
            <person name="Tonouchi N."/>
        </authorList>
    </citation>
    <scope>NUCLEOTIDE SEQUENCE</scope>
    <source>
        <strain evidence="1">NBRC 1965</strain>
    </source>
</reference>
<protein>
    <submittedName>
        <fullName evidence="1">Unnamed protein product</fullName>
    </submittedName>
</protein>
<proteinExistence type="predicted"/>
<dbReference type="EMBL" id="BSXU01002941">
    <property type="protein sequence ID" value="GMG39471.1"/>
    <property type="molecule type" value="Genomic_DNA"/>
</dbReference>
<name>A0A9W6Z058_AMBMO</name>
<gene>
    <name evidence="1" type="ORF">Amon01_000538200</name>
</gene>
<organism evidence="1 2">
    <name type="scientific">Ambrosiozyma monospora</name>
    <name type="common">Yeast</name>
    <name type="synonym">Endomycopsis monosporus</name>
    <dbReference type="NCBI Taxonomy" id="43982"/>
    <lineage>
        <taxon>Eukaryota</taxon>
        <taxon>Fungi</taxon>
        <taxon>Dikarya</taxon>
        <taxon>Ascomycota</taxon>
        <taxon>Saccharomycotina</taxon>
        <taxon>Pichiomycetes</taxon>
        <taxon>Pichiales</taxon>
        <taxon>Pichiaceae</taxon>
        <taxon>Ambrosiozyma</taxon>
    </lineage>
</organism>
<dbReference type="Proteomes" id="UP001165063">
    <property type="component" value="Unassembled WGS sequence"/>
</dbReference>
<evidence type="ECO:0000313" key="1">
    <source>
        <dbReference type="EMBL" id="GMG39471.1"/>
    </source>
</evidence>